<comment type="caution">
    <text evidence="5">The sequence shown here is derived from an EMBL/GenBank/DDBJ whole genome shotgun (WGS) entry which is preliminary data.</text>
</comment>
<name>A0A2A5S205_9LACT</name>
<dbReference type="GO" id="GO:0015276">
    <property type="term" value="F:ligand-gated monoatomic ion channel activity"/>
    <property type="evidence" value="ECO:0007669"/>
    <property type="project" value="InterPro"/>
</dbReference>
<dbReference type="SUPFAM" id="SSF53850">
    <property type="entry name" value="Periplasmic binding protein-like II"/>
    <property type="match status" value="1"/>
</dbReference>
<dbReference type="AlphaFoldDB" id="A0A2A5S205"/>
<evidence type="ECO:0000256" key="1">
    <source>
        <dbReference type="ARBA" id="ARBA00022729"/>
    </source>
</evidence>
<feature type="signal peptide" evidence="2">
    <location>
        <begin position="1"/>
        <end position="20"/>
    </location>
</feature>
<dbReference type="Pfam" id="PF00497">
    <property type="entry name" value="SBP_bac_3"/>
    <property type="match status" value="1"/>
</dbReference>
<organism evidence="5 6">
    <name type="scientific">Pseudolactococcus plantarum</name>
    <dbReference type="NCBI Taxonomy" id="1365"/>
    <lineage>
        <taxon>Bacteria</taxon>
        <taxon>Bacillati</taxon>
        <taxon>Bacillota</taxon>
        <taxon>Bacilli</taxon>
        <taxon>Lactobacillales</taxon>
        <taxon>Streptococcaceae</taxon>
        <taxon>Pseudolactococcus</taxon>
    </lineage>
</organism>
<feature type="chain" id="PRO_5038356444" evidence="2">
    <location>
        <begin position="21"/>
        <end position="274"/>
    </location>
</feature>
<dbReference type="PANTHER" id="PTHR35936:SF17">
    <property type="entry name" value="ARGININE-BINDING EXTRACELLULAR PROTEIN ARTP"/>
    <property type="match status" value="1"/>
</dbReference>
<dbReference type="Gene3D" id="3.40.190.10">
    <property type="entry name" value="Periplasmic binding protein-like II"/>
    <property type="match status" value="2"/>
</dbReference>
<proteinExistence type="predicted"/>
<dbReference type="GO" id="GO:0016020">
    <property type="term" value="C:membrane"/>
    <property type="evidence" value="ECO:0007669"/>
    <property type="project" value="InterPro"/>
</dbReference>
<evidence type="ECO:0000259" key="4">
    <source>
        <dbReference type="SMART" id="SM00079"/>
    </source>
</evidence>
<gene>
    <name evidence="5" type="ORF">RU87_GL001137</name>
</gene>
<dbReference type="InterPro" id="IPR001320">
    <property type="entry name" value="Iontro_rcpt_C"/>
</dbReference>
<protein>
    <submittedName>
        <fullName evidence="5">Amino acid ABC transporter substrate-binding protein</fullName>
    </submittedName>
</protein>
<dbReference type="Proteomes" id="UP000242246">
    <property type="component" value="Unassembled WGS sequence"/>
</dbReference>
<evidence type="ECO:0000313" key="5">
    <source>
        <dbReference type="EMBL" id="PCS07501.1"/>
    </source>
</evidence>
<dbReference type="SMART" id="SM00079">
    <property type="entry name" value="PBPe"/>
    <property type="match status" value="1"/>
</dbReference>
<evidence type="ECO:0000313" key="6">
    <source>
        <dbReference type="Proteomes" id="UP000242246"/>
    </source>
</evidence>
<evidence type="ECO:0000259" key="3">
    <source>
        <dbReference type="SMART" id="SM00062"/>
    </source>
</evidence>
<sequence length="274" mass="29355">MKVKKIVLGAIAMTAVLALTACGSGKQANADKSLSKVKDKGTLTVALNPEFAPFEFQTIENGKNKIVGSDIDLANEIGKALGVKVKFEAMDFNNVLASVQSGKSDIGISGISATAERKKAYDFSTPYYTAKNVMIVKKSEVDKFTKLSDFDGVKVAAQKASIQENILTDQIKGVKVVSLVKNGQMINELNNGTVSGVIFEEPIAKAYVAANPDLTIATSVKFDSSKSDSYAIALPKGSTKLKDEIDKVVDKLKSEGKIDQFVENNFKLSLETAK</sequence>
<dbReference type="InterPro" id="IPR001638">
    <property type="entry name" value="Solute-binding_3/MltF_N"/>
</dbReference>
<dbReference type="EMBL" id="JXJX01000004">
    <property type="protein sequence ID" value="PCS07501.1"/>
    <property type="molecule type" value="Genomic_DNA"/>
</dbReference>
<dbReference type="PROSITE" id="PS51257">
    <property type="entry name" value="PROKAR_LIPOPROTEIN"/>
    <property type="match status" value="1"/>
</dbReference>
<feature type="domain" description="Solute-binding protein family 3/N-terminal" evidence="3">
    <location>
        <begin position="42"/>
        <end position="269"/>
    </location>
</feature>
<dbReference type="RefSeq" id="WP_068161022.1">
    <property type="nucleotide sequence ID" value="NZ_JXJX01000004.1"/>
</dbReference>
<feature type="domain" description="Ionotropic glutamate receptor C-terminal" evidence="4">
    <location>
        <begin position="42"/>
        <end position="268"/>
    </location>
</feature>
<dbReference type="SMART" id="SM00062">
    <property type="entry name" value="PBPb"/>
    <property type="match status" value="1"/>
</dbReference>
<dbReference type="STRING" id="1348632.GCA_001591745_00529"/>
<dbReference type="OrthoDB" id="9774451at2"/>
<accession>A0A2A5S205</accession>
<reference evidence="5 6" key="1">
    <citation type="submission" date="2014-12" db="EMBL/GenBank/DDBJ databases">
        <title>Draft genome sequences of 10 type strains of Lactococcus.</title>
        <authorList>
            <person name="Sun Z."/>
            <person name="Zhong Z."/>
            <person name="Liu W."/>
            <person name="Zhang W."/>
            <person name="Zhang H."/>
        </authorList>
    </citation>
    <scope>NUCLEOTIDE SEQUENCE [LARGE SCALE GENOMIC DNA]</scope>
    <source>
        <strain evidence="5 6">DSM 20686</strain>
    </source>
</reference>
<keyword evidence="1 2" id="KW-0732">Signal</keyword>
<evidence type="ECO:0000256" key="2">
    <source>
        <dbReference type="SAM" id="SignalP"/>
    </source>
</evidence>
<dbReference type="PANTHER" id="PTHR35936">
    <property type="entry name" value="MEMBRANE-BOUND LYTIC MUREIN TRANSGLYCOSYLASE F"/>
    <property type="match status" value="1"/>
</dbReference>
<keyword evidence="6" id="KW-1185">Reference proteome</keyword>